<dbReference type="Gene3D" id="3.40.630.10">
    <property type="entry name" value="Zn peptidases"/>
    <property type="match status" value="1"/>
</dbReference>
<dbReference type="Pfam" id="PF00246">
    <property type="entry name" value="Peptidase_M14"/>
    <property type="match status" value="1"/>
</dbReference>
<keyword evidence="2" id="KW-0121">Carboxypeptidase</keyword>
<gene>
    <name evidence="2" type="ORF">DXD84_02435</name>
</gene>
<dbReference type="GO" id="GO:0006508">
    <property type="term" value="P:proteolysis"/>
    <property type="evidence" value="ECO:0007669"/>
    <property type="project" value="InterPro"/>
</dbReference>
<dbReference type="Proteomes" id="UP000260664">
    <property type="component" value="Unassembled WGS sequence"/>
</dbReference>
<evidence type="ECO:0000313" key="3">
    <source>
        <dbReference type="Proteomes" id="UP000260664"/>
    </source>
</evidence>
<comment type="caution">
    <text evidence="2">The sequence shown here is derived from an EMBL/GenBank/DDBJ whole genome shotgun (WGS) entry which is preliminary data.</text>
</comment>
<protein>
    <submittedName>
        <fullName evidence="2">Zinc carboxypeptidase</fullName>
    </submittedName>
</protein>
<dbReference type="GO" id="GO:0008270">
    <property type="term" value="F:zinc ion binding"/>
    <property type="evidence" value="ECO:0007669"/>
    <property type="project" value="InterPro"/>
</dbReference>
<dbReference type="InterPro" id="IPR000834">
    <property type="entry name" value="Peptidase_M14"/>
</dbReference>
<accession>A0A3E4F9L6</accession>
<dbReference type="EMBL" id="QSOI01000002">
    <property type="protein sequence ID" value="RGI86289.1"/>
    <property type="molecule type" value="Genomic_DNA"/>
</dbReference>
<dbReference type="GO" id="GO:0004181">
    <property type="term" value="F:metallocarboxypeptidase activity"/>
    <property type="evidence" value="ECO:0007669"/>
    <property type="project" value="InterPro"/>
</dbReference>
<keyword evidence="2" id="KW-0645">Protease</keyword>
<reference evidence="2 3" key="1">
    <citation type="submission" date="2018-08" db="EMBL/GenBank/DDBJ databases">
        <title>A genome reference for cultivated species of the human gut microbiota.</title>
        <authorList>
            <person name="Zou Y."/>
            <person name="Xue W."/>
            <person name="Luo G."/>
        </authorList>
    </citation>
    <scope>NUCLEOTIDE SEQUENCE [LARGE SCALE GENOMIC DNA]</scope>
    <source>
        <strain evidence="2 3">TM09-19AC</strain>
    </source>
</reference>
<keyword evidence="2" id="KW-0378">Hydrolase</keyword>
<feature type="domain" description="Peptidase M14" evidence="1">
    <location>
        <begin position="65"/>
        <end position="243"/>
    </location>
</feature>
<proteinExistence type="predicted"/>
<name>A0A3E4F9L6_9FIRM</name>
<dbReference type="SUPFAM" id="SSF53187">
    <property type="entry name" value="Zn-dependent exopeptidases"/>
    <property type="match status" value="1"/>
</dbReference>
<organism evidence="2 3">
    <name type="scientific">Dorea formicigenerans</name>
    <dbReference type="NCBI Taxonomy" id="39486"/>
    <lineage>
        <taxon>Bacteria</taxon>
        <taxon>Bacillati</taxon>
        <taxon>Bacillota</taxon>
        <taxon>Clostridia</taxon>
        <taxon>Lachnospirales</taxon>
        <taxon>Lachnospiraceae</taxon>
        <taxon>Dorea</taxon>
    </lineage>
</organism>
<sequence>MPQNVSAKRHILIKHKLQIIILHIVIYYVRKERRVLNLNIESILNCVPEYHEFYNADELNEHSFHLARQYPDMVTIKKLGYSKLEKPIYCLKIGNGSKTAVCYGTPHPNEPVGSMMLDALCAILVTNQDLLHELDFTWYIIKSSDIDGLEKNNGWLKGPYTITNYQRNFFRPAFDQQVEWSFPVHYKKYIFDQPTPETQCIMNLIKEIRPDFIYSLHNSGFGGAYWYITDGDKNLFTSLQNAAARQNIPLSLGEPEAPYCKIFDNAIFQMTGFQDNYDYMEKHLLGHNAESYMKGGACSFEYAQKYNPQVRILVSEVPYFSNATVSDTSLSDLKRKDVLISGYTTYLNNLNYIKPVYDKLKNIFSDSNQFYLAVKERLEMSKSVQANLNELNNSDVYDTFATNSQVFDGLNTMKFYSTLSLVLCRRACEEELAINARLSFSQIAELKEAQEHLSKRETDNLDEMERQIPYSVIPIQNLVKVQLESGLLYAQYIQDHAE</sequence>
<evidence type="ECO:0000259" key="1">
    <source>
        <dbReference type="Pfam" id="PF00246"/>
    </source>
</evidence>
<dbReference type="AlphaFoldDB" id="A0A3E4F9L6"/>
<evidence type="ECO:0000313" key="2">
    <source>
        <dbReference type="EMBL" id="RGI86289.1"/>
    </source>
</evidence>